<gene>
    <name evidence="1" type="ORF">LNP81_25100</name>
</gene>
<name>A0ABS8MLB5_9FLAO</name>
<evidence type="ECO:0000313" key="1">
    <source>
        <dbReference type="EMBL" id="MCC9066280.1"/>
    </source>
</evidence>
<dbReference type="RefSeq" id="WP_230040121.1">
    <property type="nucleotide sequence ID" value="NZ_JAJJMM010000001.1"/>
</dbReference>
<accession>A0ABS8MLB5</accession>
<dbReference type="Proteomes" id="UP001430679">
    <property type="component" value="Unassembled WGS sequence"/>
</dbReference>
<comment type="caution">
    <text evidence="1">The sequence shown here is derived from an EMBL/GenBank/DDBJ whole genome shotgun (WGS) entry which is preliminary data.</text>
</comment>
<dbReference type="EMBL" id="JAJJMM010000001">
    <property type="protein sequence ID" value="MCC9066280.1"/>
    <property type="molecule type" value="Genomic_DNA"/>
</dbReference>
<organism evidence="1 2">
    <name type="scientific">Flavobacterium piscisymbiosum</name>
    <dbReference type="NCBI Taxonomy" id="2893753"/>
    <lineage>
        <taxon>Bacteria</taxon>
        <taxon>Pseudomonadati</taxon>
        <taxon>Bacteroidota</taxon>
        <taxon>Flavobacteriia</taxon>
        <taxon>Flavobacteriales</taxon>
        <taxon>Flavobacteriaceae</taxon>
        <taxon>Flavobacterium</taxon>
    </lineage>
</organism>
<evidence type="ECO:0000313" key="2">
    <source>
        <dbReference type="Proteomes" id="UP001430679"/>
    </source>
</evidence>
<sequence>MGNINPQYNNRVEYTLKNKNFGELVTIEPIGWTDDDKEYSRHEKYDGIVAKFSNSLKFIGDAAEYIQLIYDIDGIMADVELTRRERHPQTDVWTLTYSGFLDLSTWSRENRVQVMVKFNSGGLEQELKARESESVEVDRTTTFNDTKIPELNTIDVELDGRRIFLQTKFATKASDNTAKLSNQTNGNTRGSTIAVPLSLVNKSHESAQAPLQGVLVGDNSWDRSGRAEPGNLFFAISDRDRDLKVNMKLTFKVNITNFDDVNHFTFWARIGKYKDGAEFIFKENIILFSKDSYSALNGNTFSVNFDGTIEVLTGESLQLVFDQNYDGANGHSSHLDITVSDVVCKVDIDEDSFQEKSTTKAILAHELADRLVTISTNKERVFYSDYFGRKDLGYAVDGPGAYIAFTHGFWVRKFDKLPIPQEETITQDKVTNLFKPLTTSFSDFATSATAVLNIGIGIETIGNKEVVRIEEKSYFYNRNVTIRLPNQVKNVKRKVATDKYYSALEFGYEKGGDYEEAVGLDEYNVKSNFSTIISRLKNVYIQISKYRADSYGMEFARRKLVTLNDTEDTSYDEDIFWLDLFKNPVGGFEQRFWFNKYDRTKDDFEQAPTGIFSPETATNLRFSPVNCLLRHGWWIAASVIKYATDKLKFGSSTANRLLKTKMIGRNEYAENGDILNSELPTARFIPEEIEFEHICDFDVLQQINGTTTILGKEVINLYGLIEFINENGEKERAFFLNIKPNGKGQFKVLKLNR</sequence>
<proteinExistence type="predicted"/>
<reference evidence="1" key="1">
    <citation type="submission" date="2021-11" db="EMBL/GenBank/DDBJ databases">
        <title>Description of novel Flavobacterium species.</title>
        <authorList>
            <person name="Saticioglu I.B."/>
            <person name="Ay H."/>
            <person name="Altun S."/>
            <person name="Duman M."/>
        </authorList>
    </citation>
    <scope>NUCLEOTIDE SEQUENCE</scope>
    <source>
        <strain evidence="1">F-30</strain>
    </source>
</reference>
<keyword evidence="2" id="KW-1185">Reference proteome</keyword>
<protein>
    <submittedName>
        <fullName evidence="1">Uncharacterized protein</fullName>
    </submittedName>
</protein>